<dbReference type="PANTHER" id="PTHR32054:SF3">
    <property type="entry name" value="HEAVY CHAIN, PUTATIVE, EXPRESSED-RELATED"/>
    <property type="match status" value="1"/>
</dbReference>
<accession>C6TA06</accession>
<evidence type="ECO:0000256" key="1">
    <source>
        <dbReference type="ARBA" id="ARBA00005485"/>
    </source>
</evidence>
<proteinExistence type="evidence at transcript level"/>
<feature type="coiled-coil region" evidence="3">
    <location>
        <begin position="20"/>
        <end position="47"/>
    </location>
</feature>
<evidence type="ECO:0008006" key="5">
    <source>
        <dbReference type="Google" id="ProtNLM"/>
    </source>
</evidence>
<feature type="coiled-coil region" evidence="3">
    <location>
        <begin position="83"/>
        <end position="138"/>
    </location>
</feature>
<dbReference type="InterPro" id="IPR008545">
    <property type="entry name" value="Web"/>
</dbReference>
<reference evidence="4" key="1">
    <citation type="submission" date="2009-08" db="EMBL/GenBank/DDBJ databases">
        <authorList>
            <person name="Cheung F."/>
            <person name="Xiao Y."/>
            <person name="Chan A."/>
            <person name="Moskal W."/>
            <person name="Town C.D."/>
        </authorList>
    </citation>
    <scope>NUCLEOTIDE SEQUENCE</scope>
</reference>
<evidence type="ECO:0000256" key="3">
    <source>
        <dbReference type="SAM" id="Coils"/>
    </source>
</evidence>
<keyword evidence="2 3" id="KW-0175">Coiled coil</keyword>
<dbReference type="PANTHER" id="PTHR32054">
    <property type="entry name" value="HEAVY CHAIN, PUTATIVE, EXPRESSED-RELATED-RELATED"/>
    <property type="match status" value="1"/>
</dbReference>
<feature type="coiled-coil region" evidence="3">
    <location>
        <begin position="196"/>
        <end position="254"/>
    </location>
</feature>
<name>C6TA06_SOYBN</name>
<organism evidence="4">
    <name type="scientific">Glycine max</name>
    <name type="common">Soybean</name>
    <name type="synonym">Glycine hispida</name>
    <dbReference type="NCBI Taxonomy" id="3847"/>
    <lineage>
        <taxon>Eukaryota</taxon>
        <taxon>Viridiplantae</taxon>
        <taxon>Streptophyta</taxon>
        <taxon>Embryophyta</taxon>
        <taxon>Tracheophyta</taxon>
        <taxon>Spermatophyta</taxon>
        <taxon>Magnoliopsida</taxon>
        <taxon>eudicotyledons</taxon>
        <taxon>Gunneridae</taxon>
        <taxon>Pentapetalae</taxon>
        <taxon>rosids</taxon>
        <taxon>fabids</taxon>
        <taxon>Fabales</taxon>
        <taxon>Fabaceae</taxon>
        <taxon>Papilionoideae</taxon>
        <taxon>50 kb inversion clade</taxon>
        <taxon>NPAAA clade</taxon>
        <taxon>indigoferoid/millettioid clade</taxon>
        <taxon>Phaseoleae</taxon>
        <taxon>Glycine</taxon>
        <taxon>Glycine subgen. Soja</taxon>
    </lineage>
</organism>
<evidence type="ECO:0000256" key="2">
    <source>
        <dbReference type="ARBA" id="ARBA00023054"/>
    </source>
</evidence>
<protein>
    <recommendedName>
        <fullName evidence="5">WEB family protein</fullName>
    </recommendedName>
</protein>
<dbReference type="AlphaFoldDB" id="C6TA06"/>
<comment type="similarity">
    <text evidence="1">Belongs to the WEB family.</text>
</comment>
<dbReference type="Pfam" id="PF05701">
    <property type="entry name" value="WEMBL"/>
    <property type="match status" value="1"/>
</dbReference>
<dbReference type="EMBL" id="BT094332">
    <property type="protein sequence ID" value="ACU18658.1"/>
    <property type="molecule type" value="mRNA"/>
</dbReference>
<sequence>MQHFPCPLENFQQAPLRSMVEALGMELENVKREHSELKEKESKTESIVENLQVELWKSEFELEAYLAGESKARGASGEMILTLKQLFSETENARREIEDMKNETAELKMEAAVTKLVLEDAETKLRVAVEEVEAVNTAEASALDQIKVLSMRTSPSHSSPSEPGARITISREEFESLVHKVEESDKLADIKVAAATAQVEAAKASENEVLKRLEETQKEIEDMKSETQAALKRAEMAEAAKRAVEGELRKWREREQKKAAEAASQILAETLISPELSPQHYRIQIQNSPPNRVEMKKLEKGKVSVSKKVLLHNISGIFHRKRNHVEGESSS</sequence>
<evidence type="ECO:0000313" key="4">
    <source>
        <dbReference type="EMBL" id="ACU18658.1"/>
    </source>
</evidence>
<dbReference type="ExpressionAtlas" id="C6TA06">
    <property type="expression patterns" value="baseline and differential"/>
</dbReference>